<dbReference type="SUPFAM" id="SSF143631">
    <property type="entry name" value="ApbE-like"/>
    <property type="match status" value="1"/>
</dbReference>
<dbReference type="GO" id="GO:0016740">
    <property type="term" value="F:transferase activity"/>
    <property type="evidence" value="ECO:0007669"/>
    <property type="project" value="UniProtKB-KW"/>
</dbReference>
<dbReference type="Pfam" id="PF02424">
    <property type="entry name" value="ApbE"/>
    <property type="match status" value="1"/>
</dbReference>
<dbReference type="InterPro" id="IPR024932">
    <property type="entry name" value="ApbE"/>
</dbReference>
<dbReference type="Proteomes" id="UP001357223">
    <property type="component" value="Chromosome"/>
</dbReference>
<organism evidence="1 2">
    <name type="scientific">Niallia oryzisoli</name>
    <dbReference type="NCBI Taxonomy" id="1737571"/>
    <lineage>
        <taxon>Bacteria</taxon>
        <taxon>Bacillati</taxon>
        <taxon>Bacillota</taxon>
        <taxon>Bacilli</taxon>
        <taxon>Bacillales</taxon>
        <taxon>Bacillaceae</taxon>
        <taxon>Niallia</taxon>
    </lineage>
</organism>
<keyword evidence="2" id="KW-1185">Reference proteome</keyword>
<keyword evidence="1" id="KW-0808">Transferase</keyword>
<accession>A0ABZ2CKG0</accession>
<evidence type="ECO:0000313" key="1">
    <source>
        <dbReference type="EMBL" id="WVX84299.1"/>
    </source>
</evidence>
<reference evidence="1 2" key="1">
    <citation type="submission" date="2023-10" db="EMBL/GenBank/DDBJ databases">
        <title>Niallia locisalis sp.nov. isolated from a salt pond sample.</title>
        <authorList>
            <person name="Li X.-J."/>
            <person name="Dong L."/>
        </authorList>
    </citation>
    <scope>NUCLEOTIDE SEQUENCE [LARGE SCALE GENOMIC DNA]</scope>
    <source>
        <strain evidence="1 2">DSM 29761</strain>
    </source>
</reference>
<evidence type="ECO:0000313" key="2">
    <source>
        <dbReference type="Proteomes" id="UP001357223"/>
    </source>
</evidence>
<dbReference type="Gene3D" id="3.10.520.10">
    <property type="entry name" value="ApbE-like domains"/>
    <property type="match status" value="1"/>
</dbReference>
<dbReference type="InterPro" id="IPR003374">
    <property type="entry name" value="ApbE-like_sf"/>
</dbReference>
<dbReference type="EMBL" id="CP137640">
    <property type="protein sequence ID" value="WVX84299.1"/>
    <property type="molecule type" value="Genomic_DNA"/>
</dbReference>
<dbReference type="RefSeq" id="WP_338453172.1">
    <property type="nucleotide sequence ID" value="NZ_CP137640.1"/>
</dbReference>
<name>A0ABZ2CKG0_9BACI</name>
<sequence length="112" mass="12704">MEFTAMNSTIKLLGIEAPLQEKVRHLFLQFEQTASRFLPDNPLADLNRSPLDIPVYLEENLADLLEKSLLLSRKVNYAVHPFIGDVMKSIGYINSFSLGFSPEMESLQPAMF</sequence>
<gene>
    <name evidence="1" type="ORF">R4Z09_01075</name>
</gene>
<protein>
    <submittedName>
        <fullName evidence="1">FAD:protein FMN transferase</fullName>
    </submittedName>
</protein>
<proteinExistence type="predicted"/>